<dbReference type="GO" id="GO:0018104">
    <property type="term" value="P:peptidoglycan-protein cross-linking"/>
    <property type="evidence" value="ECO:0007669"/>
    <property type="project" value="TreeGrafter"/>
</dbReference>
<dbReference type="PANTHER" id="PTHR30582:SF33">
    <property type="entry name" value="EXPORTED PROTEIN"/>
    <property type="match status" value="1"/>
</dbReference>
<keyword evidence="3 6" id="KW-0133">Cell shape</keyword>
<evidence type="ECO:0000313" key="9">
    <source>
        <dbReference type="Proteomes" id="UP000886890"/>
    </source>
</evidence>
<dbReference type="GO" id="GO:0016740">
    <property type="term" value="F:transferase activity"/>
    <property type="evidence" value="ECO:0007669"/>
    <property type="project" value="UniProtKB-KW"/>
</dbReference>
<dbReference type="Pfam" id="PF12229">
    <property type="entry name" value="PG_binding_4"/>
    <property type="match status" value="2"/>
</dbReference>
<evidence type="ECO:0000256" key="2">
    <source>
        <dbReference type="ARBA" id="ARBA00022679"/>
    </source>
</evidence>
<dbReference type="Pfam" id="PF03734">
    <property type="entry name" value="YkuD"/>
    <property type="match status" value="1"/>
</dbReference>
<name>A0A9D2BJV9_9FIRM</name>
<feature type="active site" description="Proton donor/acceptor" evidence="6">
    <location>
        <position position="423"/>
    </location>
</feature>
<protein>
    <submittedName>
        <fullName evidence="8">L,D-transpeptidase/peptidoglycan binding protein</fullName>
    </submittedName>
</protein>
<dbReference type="PROSITE" id="PS52029">
    <property type="entry name" value="LD_TPASE"/>
    <property type="match status" value="1"/>
</dbReference>
<dbReference type="InterPro" id="IPR005490">
    <property type="entry name" value="LD_TPept_cat_dom"/>
</dbReference>
<accession>A0A9D2BJV9</accession>
<reference evidence="8" key="2">
    <citation type="submission" date="2021-04" db="EMBL/GenBank/DDBJ databases">
        <authorList>
            <person name="Gilroy R."/>
        </authorList>
    </citation>
    <scope>NUCLEOTIDE SEQUENCE</scope>
    <source>
        <strain evidence="8">CHK183-1962</strain>
    </source>
</reference>
<comment type="caution">
    <text evidence="8">The sequence shown here is derived from an EMBL/GenBank/DDBJ whole genome shotgun (WGS) entry which is preliminary data.</text>
</comment>
<dbReference type="GO" id="GO:0008360">
    <property type="term" value="P:regulation of cell shape"/>
    <property type="evidence" value="ECO:0007669"/>
    <property type="project" value="UniProtKB-UniRule"/>
</dbReference>
<dbReference type="InterPro" id="IPR038054">
    <property type="entry name" value="LD_TPept-like_central_sf"/>
</dbReference>
<feature type="active site" description="Nucleophile" evidence="6">
    <location>
        <position position="444"/>
    </location>
</feature>
<proteinExistence type="predicted"/>
<dbReference type="GO" id="GO:0071555">
    <property type="term" value="P:cell wall organization"/>
    <property type="evidence" value="ECO:0007669"/>
    <property type="project" value="UniProtKB-UniRule"/>
</dbReference>
<keyword evidence="5 6" id="KW-0961">Cell wall biogenesis/degradation</keyword>
<dbReference type="InterPro" id="IPR022029">
    <property type="entry name" value="YoaR-like_PG-bd"/>
</dbReference>
<dbReference type="GO" id="GO:0005576">
    <property type="term" value="C:extracellular region"/>
    <property type="evidence" value="ECO:0007669"/>
    <property type="project" value="TreeGrafter"/>
</dbReference>
<dbReference type="SUPFAM" id="SSF141523">
    <property type="entry name" value="L,D-transpeptidase catalytic domain-like"/>
    <property type="match status" value="1"/>
</dbReference>
<dbReference type="EMBL" id="DXEK01000163">
    <property type="protein sequence ID" value="HIX77894.1"/>
    <property type="molecule type" value="Genomic_DNA"/>
</dbReference>
<keyword evidence="4 6" id="KW-0573">Peptidoglycan synthesis</keyword>
<evidence type="ECO:0000256" key="4">
    <source>
        <dbReference type="ARBA" id="ARBA00022984"/>
    </source>
</evidence>
<dbReference type="Proteomes" id="UP000886890">
    <property type="component" value="Unassembled WGS sequence"/>
</dbReference>
<dbReference type="Gene3D" id="3.10.20.800">
    <property type="match status" value="1"/>
</dbReference>
<organism evidence="8 9">
    <name type="scientific">Candidatus Fusicatenibacter merdavium</name>
    <dbReference type="NCBI Taxonomy" id="2838600"/>
    <lineage>
        <taxon>Bacteria</taxon>
        <taxon>Bacillati</taxon>
        <taxon>Bacillota</taxon>
        <taxon>Clostridia</taxon>
        <taxon>Lachnospirales</taxon>
        <taxon>Lachnospiraceae</taxon>
        <taxon>Fusicatenibacter</taxon>
    </lineage>
</organism>
<evidence type="ECO:0000313" key="8">
    <source>
        <dbReference type="EMBL" id="HIX77894.1"/>
    </source>
</evidence>
<comment type="pathway">
    <text evidence="1 6">Cell wall biogenesis; peptidoglycan biosynthesis.</text>
</comment>
<dbReference type="Gene3D" id="2.40.440.10">
    <property type="entry name" value="L,D-transpeptidase catalytic domain-like"/>
    <property type="match status" value="1"/>
</dbReference>
<feature type="domain" description="L,D-TPase catalytic" evidence="7">
    <location>
        <begin position="338"/>
        <end position="468"/>
    </location>
</feature>
<dbReference type="CDD" id="cd16913">
    <property type="entry name" value="YkuD_like"/>
    <property type="match status" value="1"/>
</dbReference>
<dbReference type="SUPFAM" id="SSF143985">
    <property type="entry name" value="L,D-transpeptidase pre-catalytic domain-like"/>
    <property type="match status" value="1"/>
</dbReference>
<evidence type="ECO:0000256" key="5">
    <source>
        <dbReference type="ARBA" id="ARBA00023316"/>
    </source>
</evidence>
<keyword evidence="2" id="KW-0808">Transferase</keyword>
<dbReference type="InterPro" id="IPR038063">
    <property type="entry name" value="Transpep_catalytic_dom"/>
</dbReference>
<sequence>MKKKKKILLGIAGGLFVLMIGAYTANALHFRTHFYSGTMINGIDSTEMTADEVKERLAEDTQNYVLTLVKMDGTTETISASQIGLAFEDNQEVDEHLQEQNSWFWIGEMFMDKEHELHVSVSYDETMLEAAIDGLSCMQEGNYTPPQDASIGETENGYTIVPEVKGNQLDRAVLLEAVKEAIDSGATELNLSDSGCYMKPSVYQDDEALNARVNHLNTLVAANLTIDFGSGRIETVNGALLKTWVTQDESGNDVIDPTKITEYVSSLADKYNTVGNHTFRTTGGSTVTLTAGDYGWVMDEATTAQNLSDAIAAGTQGSFEVTYSSSAQSRESNDIGNSYVEISIDQQTMWCYVDGSLLVETPVVTGCVNNGTETPRGGVWKIKGKRTNYTMTGAINPSTGEPSYRTFVNYWIPYSEDMTIGLHDLTSRTAFGGNIYITNGSHGCVNTPLDAVRQIFEAVSYGFPVVVY</sequence>
<dbReference type="PANTHER" id="PTHR30582">
    <property type="entry name" value="L,D-TRANSPEPTIDASE"/>
    <property type="match status" value="1"/>
</dbReference>
<gene>
    <name evidence="8" type="ORF">H9734_09920</name>
</gene>
<dbReference type="AlphaFoldDB" id="A0A9D2BJV9"/>
<evidence type="ECO:0000259" key="7">
    <source>
        <dbReference type="PROSITE" id="PS52029"/>
    </source>
</evidence>
<evidence type="ECO:0000256" key="6">
    <source>
        <dbReference type="PROSITE-ProRule" id="PRU01373"/>
    </source>
</evidence>
<evidence type="ECO:0000256" key="3">
    <source>
        <dbReference type="ARBA" id="ARBA00022960"/>
    </source>
</evidence>
<dbReference type="InterPro" id="IPR050979">
    <property type="entry name" value="LD-transpeptidase"/>
</dbReference>
<evidence type="ECO:0000256" key="1">
    <source>
        <dbReference type="ARBA" id="ARBA00004752"/>
    </source>
</evidence>
<dbReference type="GO" id="GO:0071972">
    <property type="term" value="F:peptidoglycan L,D-transpeptidase activity"/>
    <property type="evidence" value="ECO:0007669"/>
    <property type="project" value="TreeGrafter"/>
</dbReference>
<reference evidence="8" key="1">
    <citation type="journal article" date="2021" name="PeerJ">
        <title>Extensive microbial diversity within the chicken gut microbiome revealed by metagenomics and culture.</title>
        <authorList>
            <person name="Gilroy R."/>
            <person name="Ravi A."/>
            <person name="Getino M."/>
            <person name="Pursley I."/>
            <person name="Horton D.L."/>
            <person name="Alikhan N.F."/>
            <person name="Baker D."/>
            <person name="Gharbi K."/>
            <person name="Hall N."/>
            <person name="Watson M."/>
            <person name="Adriaenssens E.M."/>
            <person name="Foster-Nyarko E."/>
            <person name="Jarju S."/>
            <person name="Secka A."/>
            <person name="Antonio M."/>
            <person name="Oren A."/>
            <person name="Chaudhuri R.R."/>
            <person name="La Ragione R."/>
            <person name="Hildebrand F."/>
            <person name="Pallen M.J."/>
        </authorList>
    </citation>
    <scope>NUCLEOTIDE SEQUENCE</scope>
    <source>
        <strain evidence="8">CHK183-1962</strain>
    </source>
</reference>